<keyword evidence="2 5" id="KW-0238">DNA-binding</keyword>
<name>A0A1H3ZFN9_9BACT</name>
<dbReference type="SUPFAM" id="SSF46689">
    <property type="entry name" value="Homeodomain-like"/>
    <property type="match status" value="2"/>
</dbReference>
<keyword evidence="6" id="KW-1185">Reference proteome</keyword>
<dbReference type="STRING" id="408074.SAMN05660909_01192"/>
<dbReference type="OrthoDB" id="9779074at2"/>
<gene>
    <name evidence="5" type="ORF">SAMN05660909_01192</name>
</gene>
<dbReference type="PRINTS" id="PR00032">
    <property type="entry name" value="HTHARAC"/>
</dbReference>
<evidence type="ECO:0000259" key="4">
    <source>
        <dbReference type="PROSITE" id="PS01124"/>
    </source>
</evidence>
<dbReference type="InterPro" id="IPR018062">
    <property type="entry name" value="HTH_AraC-typ_CS"/>
</dbReference>
<keyword evidence="3" id="KW-0804">Transcription</keyword>
<dbReference type="Pfam" id="PF06719">
    <property type="entry name" value="AraC_N"/>
    <property type="match status" value="1"/>
</dbReference>
<keyword evidence="1" id="KW-0805">Transcription regulation</keyword>
<evidence type="ECO:0000313" key="5">
    <source>
        <dbReference type="EMBL" id="SEA22328.1"/>
    </source>
</evidence>
<dbReference type="GO" id="GO:0003700">
    <property type="term" value="F:DNA-binding transcription factor activity"/>
    <property type="evidence" value="ECO:0007669"/>
    <property type="project" value="InterPro"/>
</dbReference>
<accession>A0A1H3ZFN9</accession>
<dbReference type="EMBL" id="FNRL01000004">
    <property type="protein sequence ID" value="SEA22328.1"/>
    <property type="molecule type" value="Genomic_DNA"/>
</dbReference>
<proteinExistence type="predicted"/>
<dbReference type="PROSITE" id="PS00041">
    <property type="entry name" value="HTH_ARAC_FAMILY_1"/>
    <property type="match status" value="1"/>
</dbReference>
<evidence type="ECO:0000256" key="1">
    <source>
        <dbReference type="ARBA" id="ARBA00023015"/>
    </source>
</evidence>
<dbReference type="PANTHER" id="PTHR43280:SF2">
    <property type="entry name" value="HTH-TYPE TRANSCRIPTIONAL REGULATOR EXSA"/>
    <property type="match status" value="1"/>
</dbReference>
<dbReference type="InterPro" id="IPR018060">
    <property type="entry name" value="HTH_AraC"/>
</dbReference>
<dbReference type="PANTHER" id="PTHR43280">
    <property type="entry name" value="ARAC-FAMILY TRANSCRIPTIONAL REGULATOR"/>
    <property type="match status" value="1"/>
</dbReference>
<dbReference type="InterPro" id="IPR020449">
    <property type="entry name" value="Tscrpt_reg_AraC-type_HTH"/>
</dbReference>
<feature type="domain" description="HTH araC/xylS-type" evidence="4">
    <location>
        <begin position="207"/>
        <end position="305"/>
    </location>
</feature>
<dbReference type="PROSITE" id="PS01124">
    <property type="entry name" value="HTH_ARAC_FAMILY_2"/>
    <property type="match status" value="1"/>
</dbReference>
<dbReference type="Proteomes" id="UP000199656">
    <property type="component" value="Unassembled WGS sequence"/>
</dbReference>
<evidence type="ECO:0000256" key="3">
    <source>
        <dbReference type="ARBA" id="ARBA00023163"/>
    </source>
</evidence>
<organism evidence="5 6">
    <name type="scientific">Chitinophaga terrae</name>
    <name type="common">ex Kim and Jung 2007</name>
    <dbReference type="NCBI Taxonomy" id="408074"/>
    <lineage>
        <taxon>Bacteria</taxon>
        <taxon>Pseudomonadati</taxon>
        <taxon>Bacteroidota</taxon>
        <taxon>Chitinophagia</taxon>
        <taxon>Chitinophagales</taxon>
        <taxon>Chitinophagaceae</taxon>
        <taxon>Chitinophaga</taxon>
    </lineage>
</organism>
<dbReference type="InterPro" id="IPR009594">
    <property type="entry name" value="Tscrpt_reg_HTH_AraC_N"/>
</dbReference>
<dbReference type="InterPro" id="IPR009057">
    <property type="entry name" value="Homeodomain-like_sf"/>
</dbReference>
<protein>
    <submittedName>
        <fullName evidence="5">AraC-type DNA-binding protein</fullName>
    </submittedName>
</protein>
<dbReference type="SMART" id="SM00342">
    <property type="entry name" value="HTH_ARAC"/>
    <property type="match status" value="1"/>
</dbReference>
<sequence>MPVKSYLQAVDFTNPKYLQKLVENRRVFNLKNCELNIFESYQQAYRVPLTFNDFVITSMVQGKKVMHLYDKPSFEYLPGETVIVPANETMIIDFPEAANETPTQCIALSVDETYIRSTVQYLNEYYNPGDGENSNWRLQFDKYHFNNDADVASLINKLVRICTSSEASRDIFADLSMKELLIRLLQSQQLYRVAEEKDHHTNNTRLHFVLHYINEHLTENISIDMLCRKAYLSRNLFFKWFKNQFGITPLQYINRERLKLAKQLLANTSYSVSQVGIQCGFKDTNYFVRLFKSAEGITPGTYQAISSYKK</sequence>
<dbReference type="Pfam" id="PF12833">
    <property type="entry name" value="HTH_18"/>
    <property type="match status" value="1"/>
</dbReference>
<reference evidence="6" key="1">
    <citation type="submission" date="2016-10" db="EMBL/GenBank/DDBJ databases">
        <authorList>
            <person name="Varghese N."/>
            <person name="Submissions S."/>
        </authorList>
    </citation>
    <scope>NUCLEOTIDE SEQUENCE [LARGE SCALE GENOMIC DNA]</scope>
    <source>
        <strain evidence="6">DSM 23920</strain>
    </source>
</reference>
<dbReference type="RefSeq" id="WP_089759657.1">
    <property type="nucleotide sequence ID" value="NZ_BKAT01000005.1"/>
</dbReference>
<evidence type="ECO:0000313" key="6">
    <source>
        <dbReference type="Proteomes" id="UP000199656"/>
    </source>
</evidence>
<dbReference type="GO" id="GO:0043565">
    <property type="term" value="F:sequence-specific DNA binding"/>
    <property type="evidence" value="ECO:0007669"/>
    <property type="project" value="InterPro"/>
</dbReference>
<dbReference type="Gene3D" id="1.10.10.60">
    <property type="entry name" value="Homeodomain-like"/>
    <property type="match status" value="2"/>
</dbReference>
<dbReference type="AlphaFoldDB" id="A0A1H3ZFN9"/>
<evidence type="ECO:0000256" key="2">
    <source>
        <dbReference type="ARBA" id="ARBA00023125"/>
    </source>
</evidence>